<evidence type="ECO:0000313" key="3">
    <source>
        <dbReference type="Proteomes" id="UP000001593"/>
    </source>
</evidence>
<sequence>MLYCKYGHGEWLVMLYCKYGHSEWLAMLYCKYGHSEWLAMLYCKYGHSEWLAMLYSSIRVARRYERLTGCLVLYKSNEMASALSGSEKKDNFQKLSRLLIDGGTKSLRNYFSSFHPPTSLTASLNAHKSTLTGLKGKVLKPPQWDILFPKSGPPTTAEDYDITLLTCLLRNISGLAPPASTTSWDKLPPATDQTKVAQVVRLKHYRNDLYAHIKTTEVETADFNQYWADISAALLSLGGISQVEVDDLYVAPLGEMDYGKLLEEWWHRG</sequence>
<dbReference type="AlphaFoldDB" id="A7SY36"/>
<name>A7SY36_NEMVE</name>
<dbReference type="InterPro" id="IPR041249">
    <property type="entry name" value="HEPN_DZIP3"/>
</dbReference>
<dbReference type="EMBL" id="DS469908">
    <property type="protein sequence ID" value="EDO31362.1"/>
    <property type="molecule type" value="Genomic_DNA"/>
</dbReference>
<proteinExistence type="predicted"/>
<dbReference type="InParanoid" id="A7SY36"/>
<dbReference type="HOGENOM" id="CLU_1035481_0_0_1"/>
<protein>
    <recommendedName>
        <fullName evidence="1">DZIP3-like HEPN domain-containing protein</fullName>
    </recommendedName>
</protein>
<accession>A7SY36</accession>
<evidence type="ECO:0000313" key="2">
    <source>
        <dbReference type="EMBL" id="EDO31362.1"/>
    </source>
</evidence>
<organism evidence="2 3">
    <name type="scientific">Nematostella vectensis</name>
    <name type="common">Starlet sea anemone</name>
    <dbReference type="NCBI Taxonomy" id="45351"/>
    <lineage>
        <taxon>Eukaryota</taxon>
        <taxon>Metazoa</taxon>
        <taxon>Cnidaria</taxon>
        <taxon>Anthozoa</taxon>
        <taxon>Hexacorallia</taxon>
        <taxon>Actiniaria</taxon>
        <taxon>Edwardsiidae</taxon>
        <taxon>Nematostella</taxon>
    </lineage>
</organism>
<feature type="domain" description="DZIP3-like HEPN" evidence="1">
    <location>
        <begin position="117"/>
        <end position="249"/>
    </location>
</feature>
<reference evidence="2 3" key="1">
    <citation type="journal article" date="2007" name="Science">
        <title>Sea anemone genome reveals ancestral eumetazoan gene repertoire and genomic organization.</title>
        <authorList>
            <person name="Putnam N.H."/>
            <person name="Srivastava M."/>
            <person name="Hellsten U."/>
            <person name="Dirks B."/>
            <person name="Chapman J."/>
            <person name="Salamov A."/>
            <person name="Terry A."/>
            <person name="Shapiro H."/>
            <person name="Lindquist E."/>
            <person name="Kapitonov V.V."/>
            <person name="Jurka J."/>
            <person name="Genikhovich G."/>
            <person name="Grigoriev I.V."/>
            <person name="Lucas S.M."/>
            <person name="Steele R.E."/>
            <person name="Finnerty J.R."/>
            <person name="Technau U."/>
            <person name="Martindale M.Q."/>
            <person name="Rokhsar D.S."/>
        </authorList>
    </citation>
    <scope>NUCLEOTIDE SEQUENCE [LARGE SCALE GENOMIC DNA]</scope>
    <source>
        <strain evidence="3">CH2 X CH6</strain>
    </source>
</reference>
<dbReference type="PhylomeDB" id="A7SY36"/>
<dbReference type="PANTHER" id="PTHR46844">
    <property type="entry name" value="SLR5058 PROTEIN"/>
    <property type="match status" value="1"/>
</dbReference>
<evidence type="ECO:0000259" key="1">
    <source>
        <dbReference type="Pfam" id="PF18738"/>
    </source>
</evidence>
<gene>
    <name evidence="2" type="ORF">NEMVEDRAFT_v1g248040</name>
</gene>
<dbReference type="OMA" id="HSEWLAM"/>
<keyword evidence="3" id="KW-1185">Reference proteome</keyword>
<dbReference type="Proteomes" id="UP000001593">
    <property type="component" value="Unassembled WGS sequence"/>
</dbReference>
<dbReference type="PANTHER" id="PTHR46844:SF1">
    <property type="entry name" value="SLR5058 PROTEIN"/>
    <property type="match status" value="1"/>
</dbReference>
<dbReference type="Pfam" id="PF18738">
    <property type="entry name" value="HEPN_DZIP3"/>
    <property type="match status" value="1"/>
</dbReference>